<dbReference type="Pfam" id="PF23625">
    <property type="entry name" value="UIM_2"/>
    <property type="match status" value="3"/>
</dbReference>
<dbReference type="PANTHER" id="PTHR12874">
    <property type="entry name" value="F-BOX ONLY PROTEIN 48-RELATED"/>
    <property type="match status" value="1"/>
</dbReference>
<dbReference type="GO" id="GO:0005737">
    <property type="term" value="C:cytoplasm"/>
    <property type="evidence" value="ECO:0007669"/>
    <property type="project" value="TreeGrafter"/>
</dbReference>
<dbReference type="InterPro" id="IPR001810">
    <property type="entry name" value="F-box_dom"/>
</dbReference>
<sequence length="608" mass="67939">MASINDLPDELLVEIFSAVDLAQLGNLRLVCHRWNFVIVDPTTWQRAFSRTFGAHRHFPQIRANLTWMGEYYHRLKCIRLWSKARGTHVSYQLINNDLRYVDHVLADFDANGGYGKLLTASSTYGSISWCNLTNGRHQGFVPWRGTALMEAFATNWHWSVAGVHDELVIRNLKALSTRGNATVIAKRNSTEITGHKFTAIAINPSHSSAKQGPDIATATSGGTIELWSLQGKSLATIGGDEPIIHLKSDFANYILYITTTKLVVRSFKSPFDIIATHDLPHPLEGEYLDHFATFHVDFAGQNAIFSHGTNVKVYHFGSLPEIEERTLQMNGNVVLNEMQSIPPERVQKLGSQDTKVPGGDALYFATVLDTGSVVVWNCRSAHTTIIPQCEIAPPYFGKHYPQLSDDISPVTSVAINAAVVVVGGYRGYFNVYDVFTGNIIKSEASVKYPRKFREMFDELVPISAIKLDNRDQSATHGVVVSGQFVQYFRFGDHVPTPSHRSAPKRRNVAREAPINRQISDGIDEYDRELYNRRQEEALVEKYNGSDLDVDEELRVALALSASQPSTDSDLERAIAASREESLTVSAVEDDEEEDEELRRALELSLLES</sequence>
<evidence type="ECO:0000259" key="1">
    <source>
        <dbReference type="PROSITE" id="PS50181"/>
    </source>
</evidence>
<dbReference type="VEuPathDB" id="FungiDB:DIURU_005422"/>
<dbReference type="Gene3D" id="2.130.10.10">
    <property type="entry name" value="YVTN repeat-like/Quinoprotein amine dehydrogenase"/>
    <property type="match status" value="1"/>
</dbReference>
<feature type="domain" description="F-box" evidence="1">
    <location>
        <begin position="1"/>
        <end position="47"/>
    </location>
</feature>
<dbReference type="GeneID" id="54784073"/>
<dbReference type="SUPFAM" id="SSF81383">
    <property type="entry name" value="F-box domain"/>
    <property type="match status" value="1"/>
</dbReference>
<dbReference type="Gene3D" id="1.20.1280.50">
    <property type="match status" value="1"/>
</dbReference>
<dbReference type="PANTHER" id="PTHR12874:SF9">
    <property type="entry name" value="F-BOX ONLY PROTEIN 48"/>
    <property type="match status" value="1"/>
</dbReference>
<dbReference type="AlphaFoldDB" id="A0A642UDM4"/>
<dbReference type="PROSITE" id="PS50181">
    <property type="entry name" value="FBOX"/>
    <property type="match status" value="1"/>
</dbReference>
<protein>
    <recommendedName>
        <fullName evidence="1">F-box domain-containing protein</fullName>
    </recommendedName>
</protein>
<dbReference type="PROSITE" id="PS50330">
    <property type="entry name" value="UIM"/>
    <property type="match status" value="1"/>
</dbReference>
<keyword evidence="3" id="KW-1185">Reference proteome</keyword>
<dbReference type="InterPro" id="IPR015943">
    <property type="entry name" value="WD40/YVTN_repeat-like_dom_sf"/>
</dbReference>
<dbReference type="Pfam" id="PF12937">
    <property type="entry name" value="F-box-like"/>
    <property type="match status" value="1"/>
</dbReference>
<dbReference type="GO" id="GO:0031146">
    <property type="term" value="P:SCF-dependent proteasomal ubiquitin-dependent protein catabolic process"/>
    <property type="evidence" value="ECO:0007669"/>
    <property type="project" value="TreeGrafter"/>
</dbReference>
<name>A0A642UDM4_DIURU</name>
<dbReference type="RefSeq" id="XP_034009846.1">
    <property type="nucleotide sequence ID" value="XM_034158403.1"/>
</dbReference>
<dbReference type="SUPFAM" id="SSF50978">
    <property type="entry name" value="WD40 repeat-like"/>
    <property type="match status" value="1"/>
</dbReference>
<dbReference type="SMART" id="SM00256">
    <property type="entry name" value="FBOX"/>
    <property type="match status" value="1"/>
</dbReference>
<comment type="caution">
    <text evidence="2">The sequence shown here is derived from an EMBL/GenBank/DDBJ whole genome shotgun (WGS) entry which is preliminary data.</text>
</comment>
<dbReference type="OMA" id="IIWNVRE"/>
<accession>A0A642UDM4</accession>
<dbReference type="InterPro" id="IPR036047">
    <property type="entry name" value="F-box-like_dom_sf"/>
</dbReference>
<evidence type="ECO:0000313" key="3">
    <source>
        <dbReference type="Proteomes" id="UP000449547"/>
    </source>
</evidence>
<dbReference type="InterPro" id="IPR003903">
    <property type="entry name" value="UIM_dom"/>
</dbReference>
<reference evidence="2 3" key="1">
    <citation type="submission" date="2019-07" db="EMBL/GenBank/DDBJ databases">
        <title>Genome assembly of two rare yeast pathogens: Diutina rugosa and Trichomonascus ciferrii.</title>
        <authorList>
            <person name="Mixao V."/>
            <person name="Saus E."/>
            <person name="Hansen A."/>
            <person name="Lass-Flor C."/>
            <person name="Gabaldon T."/>
        </authorList>
    </citation>
    <scope>NUCLEOTIDE SEQUENCE [LARGE SCALE GENOMIC DNA]</scope>
    <source>
        <strain evidence="2 3">CBS 613</strain>
    </source>
</reference>
<evidence type="ECO:0000313" key="2">
    <source>
        <dbReference type="EMBL" id="KAA8897189.1"/>
    </source>
</evidence>
<gene>
    <name evidence="2" type="ORF">DIURU_005422</name>
</gene>
<dbReference type="OrthoDB" id="2095648at2759"/>
<dbReference type="InterPro" id="IPR036322">
    <property type="entry name" value="WD40_repeat_dom_sf"/>
</dbReference>
<dbReference type="EMBL" id="SWFT01000159">
    <property type="protein sequence ID" value="KAA8897189.1"/>
    <property type="molecule type" value="Genomic_DNA"/>
</dbReference>
<organism evidence="2 3">
    <name type="scientific">Diutina rugosa</name>
    <name type="common">Yeast</name>
    <name type="synonym">Candida rugosa</name>
    <dbReference type="NCBI Taxonomy" id="5481"/>
    <lineage>
        <taxon>Eukaryota</taxon>
        <taxon>Fungi</taxon>
        <taxon>Dikarya</taxon>
        <taxon>Ascomycota</taxon>
        <taxon>Saccharomycotina</taxon>
        <taxon>Pichiomycetes</taxon>
        <taxon>Debaryomycetaceae</taxon>
        <taxon>Diutina</taxon>
    </lineage>
</organism>
<proteinExistence type="predicted"/>
<dbReference type="Proteomes" id="UP000449547">
    <property type="component" value="Unassembled WGS sequence"/>
</dbReference>
<dbReference type="GO" id="GO:0019005">
    <property type="term" value="C:SCF ubiquitin ligase complex"/>
    <property type="evidence" value="ECO:0007669"/>
    <property type="project" value="TreeGrafter"/>
</dbReference>